<dbReference type="SUPFAM" id="SSF53850">
    <property type="entry name" value="Periplasmic binding protein-like II"/>
    <property type="match status" value="1"/>
</dbReference>
<dbReference type="Proteomes" id="UP001501231">
    <property type="component" value="Unassembled WGS sequence"/>
</dbReference>
<protein>
    <recommendedName>
        <fullName evidence="3">Solute-binding protein family 5 domain-containing protein</fullName>
    </recommendedName>
</protein>
<name>A0ABP5VVC7_9ACTN</name>
<dbReference type="EMBL" id="BAAARW010000008">
    <property type="protein sequence ID" value="GAA2412200.1"/>
    <property type="molecule type" value="Genomic_DNA"/>
</dbReference>
<organism evidence="1 2">
    <name type="scientific">Actinomadura vinacea</name>
    <dbReference type="NCBI Taxonomy" id="115336"/>
    <lineage>
        <taxon>Bacteria</taxon>
        <taxon>Bacillati</taxon>
        <taxon>Actinomycetota</taxon>
        <taxon>Actinomycetes</taxon>
        <taxon>Streptosporangiales</taxon>
        <taxon>Thermomonosporaceae</taxon>
        <taxon>Actinomadura</taxon>
    </lineage>
</organism>
<reference evidence="2" key="1">
    <citation type="journal article" date="2019" name="Int. J. Syst. Evol. Microbiol.">
        <title>The Global Catalogue of Microorganisms (GCM) 10K type strain sequencing project: providing services to taxonomists for standard genome sequencing and annotation.</title>
        <authorList>
            <consortium name="The Broad Institute Genomics Platform"/>
            <consortium name="The Broad Institute Genome Sequencing Center for Infectious Disease"/>
            <person name="Wu L."/>
            <person name="Ma J."/>
        </authorList>
    </citation>
    <scope>NUCLEOTIDE SEQUENCE [LARGE SCALE GENOMIC DNA]</scope>
    <source>
        <strain evidence="2">JCM 3325</strain>
    </source>
</reference>
<sequence>MPFWRACSNRRRNAIGELLSGKYPLLLWRLGNYGESLIDIADYVLPDGNWNVMHQHDETIEKLYKPIINGTKDQSVKAQQDINRHIIGQAWFAPMAYPDGFYAHNPKINVRPASDLNGLNPQLWDFQ</sequence>
<evidence type="ECO:0000313" key="2">
    <source>
        <dbReference type="Proteomes" id="UP001501231"/>
    </source>
</evidence>
<comment type="caution">
    <text evidence="1">The sequence shown here is derived from an EMBL/GenBank/DDBJ whole genome shotgun (WGS) entry which is preliminary data.</text>
</comment>
<proteinExistence type="predicted"/>
<accession>A0ABP5VVC7</accession>
<gene>
    <name evidence="1" type="ORF">GCM10010191_21920</name>
</gene>
<evidence type="ECO:0008006" key="3">
    <source>
        <dbReference type="Google" id="ProtNLM"/>
    </source>
</evidence>
<dbReference type="RefSeq" id="WP_344588624.1">
    <property type="nucleotide sequence ID" value="NZ_BAAARW010000008.1"/>
</dbReference>
<keyword evidence="2" id="KW-1185">Reference proteome</keyword>
<evidence type="ECO:0000313" key="1">
    <source>
        <dbReference type="EMBL" id="GAA2412200.1"/>
    </source>
</evidence>